<dbReference type="PROSITE" id="PS00463">
    <property type="entry name" value="ZN2_CY6_FUNGAL_1"/>
    <property type="match status" value="1"/>
</dbReference>
<dbReference type="InterPro" id="IPR001138">
    <property type="entry name" value="Zn2Cys6_DnaBD"/>
</dbReference>
<evidence type="ECO:0000259" key="4">
    <source>
        <dbReference type="PROSITE" id="PS50048"/>
    </source>
</evidence>
<comment type="subcellular location">
    <subcellularLocation>
        <location evidence="1">Nucleus</location>
    </subcellularLocation>
</comment>
<keyword evidence="2" id="KW-0539">Nucleus</keyword>
<dbReference type="SUPFAM" id="SSF57701">
    <property type="entry name" value="Zn2/Cys6 DNA-binding domain"/>
    <property type="match status" value="1"/>
</dbReference>
<name>A0A559KPZ8_FUSOC</name>
<dbReference type="EMBL" id="SRMI01000011">
    <property type="protein sequence ID" value="TVY61721.1"/>
    <property type="molecule type" value="Genomic_DNA"/>
</dbReference>
<dbReference type="InterPro" id="IPR036864">
    <property type="entry name" value="Zn2-C6_fun-type_DNA-bd_sf"/>
</dbReference>
<dbReference type="Pfam" id="PF00172">
    <property type="entry name" value="Zn_clus"/>
    <property type="match status" value="1"/>
</dbReference>
<dbReference type="CDD" id="cd00067">
    <property type="entry name" value="GAL4"/>
    <property type="match status" value="1"/>
</dbReference>
<evidence type="ECO:0000256" key="2">
    <source>
        <dbReference type="ARBA" id="ARBA00023242"/>
    </source>
</evidence>
<proteinExistence type="predicted"/>
<dbReference type="GO" id="GO:0008270">
    <property type="term" value="F:zinc ion binding"/>
    <property type="evidence" value="ECO:0007669"/>
    <property type="project" value="InterPro"/>
</dbReference>
<dbReference type="Gene3D" id="4.10.240.10">
    <property type="entry name" value="Zn(2)-C6 fungal-type DNA-binding domain"/>
    <property type="match status" value="1"/>
</dbReference>
<dbReference type="GO" id="GO:0005634">
    <property type="term" value="C:nucleus"/>
    <property type="evidence" value="ECO:0007669"/>
    <property type="project" value="UniProtKB-SubCell"/>
</dbReference>
<dbReference type="PANTHER" id="PTHR31001">
    <property type="entry name" value="UNCHARACTERIZED TRANSCRIPTIONAL REGULATORY PROTEIN"/>
    <property type="match status" value="1"/>
</dbReference>
<evidence type="ECO:0000313" key="5">
    <source>
        <dbReference type="EMBL" id="TVY61721.1"/>
    </source>
</evidence>
<evidence type="ECO:0000256" key="1">
    <source>
        <dbReference type="ARBA" id="ARBA00004123"/>
    </source>
</evidence>
<gene>
    <name evidence="5" type="primary">YRR1</name>
    <name evidence="5" type="ORF">Focb16_v012908</name>
</gene>
<reference evidence="5 6" key="1">
    <citation type="journal article" date="2019" name="Microbiol. Resour. Announc.">
        <title>High-quality draft genome sequence of Fusarium oxysporum f. sp. cubense strain 160527, a causal agent of Panama disease.</title>
        <authorList>
            <person name="Asai S."/>
            <person name="Ayukawa Y."/>
            <person name="Gan P."/>
            <person name="Masuda S."/>
            <person name="Komatsu K."/>
            <person name="Shirasu K."/>
            <person name="Arie T."/>
        </authorList>
    </citation>
    <scope>NUCLEOTIDE SEQUENCE [LARGE SCALE GENOMIC DNA]</scope>
    <source>
        <strain evidence="5 6">160527</strain>
    </source>
</reference>
<dbReference type="InterPro" id="IPR050613">
    <property type="entry name" value="Sec_Metabolite_Reg"/>
</dbReference>
<feature type="region of interest" description="Disordered" evidence="3">
    <location>
        <begin position="50"/>
        <end position="70"/>
    </location>
</feature>
<feature type="domain" description="Zn(2)-C6 fungal-type" evidence="4">
    <location>
        <begin position="16"/>
        <end position="46"/>
    </location>
</feature>
<dbReference type="PROSITE" id="PS50048">
    <property type="entry name" value="ZN2_CY6_FUNGAL_2"/>
    <property type="match status" value="1"/>
</dbReference>
<dbReference type="AlphaFoldDB" id="A0A559KPZ8"/>
<protein>
    <submittedName>
        <fullName evidence="5">Zinc finger transcription factor YRR1</fullName>
    </submittedName>
</protein>
<dbReference type="GO" id="GO:0000981">
    <property type="term" value="F:DNA-binding transcription factor activity, RNA polymerase II-specific"/>
    <property type="evidence" value="ECO:0007669"/>
    <property type="project" value="InterPro"/>
</dbReference>
<dbReference type="SMART" id="SM00066">
    <property type="entry name" value="GAL4"/>
    <property type="match status" value="1"/>
</dbReference>
<dbReference type="CDD" id="cd12148">
    <property type="entry name" value="fungal_TF_MHR"/>
    <property type="match status" value="1"/>
</dbReference>
<evidence type="ECO:0000313" key="6">
    <source>
        <dbReference type="Proteomes" id="UP000320707"/>
    </source>
</evidence>
<comment type="caution">
    <text evidence="5">The sequence shown here is derived from an EMBL/GenBank/DDBJ whole genome shotgun (WGS) entry which is preliminary data.</text>
</comment>
<dbReference type="Proteomes" id="UP000320707">
    <property type="component" value="Unassembled WGS sequence"/>
</dbReference>
<accession>A0A559KPZ8</accession>
<sequence>MYSPTTKPRRSLTQLACLGCRSRKIRCDRLRPVCDGCFARHQTCVYPERKRKRRNDATAQPKPKRSSDGVLSDLLDRVLQVEEQCSRLIPASPKDRPATDSMIFTGSDADGYPSAPPLAFSESPGRELLTSALEADTDAGDDVEEPTLLCTSNCPVTPENAETGLKQALEQVLHLKRQNVNKEAIGTYDPIPIDLCKACLDNFCKHYRVDVFPDFINMELMYRIPDIINLPEITVDPAALILFHCILYHGSLTLPASIAPQDWKTTRTMYVHCLRTLPAWQMQVLGTKTDLITAILLMRAAFQQCDLEFGWGMYKLVCQCVKRLNMHNLDQSFPTPFFDSELPSEGADQHRKGFWNLVLVDLFFRLLHGKPAIITADTADWRVNLPSMNTAPDDTEHRASTLAFLVKSRLTLIFLRFFDNLGQDKGQENGVVVLIAGLYEEIEVLFREWSVTDTMTAYEDNDGSWWMLYDVTMTAYSSMMILSRGLVVSQSGMPITSMVSDDMPVSALSVNISRHIIRLADLVLLEEIAQKMTTLAEKDKDLVPMARTLDVINKSICVQWEEWRGSYQV</sequence>
<evidence type="ECO:0000256" key="3">
    <source>
        <dbReference type="SAM" id="MobiDB-lite"/>
    </source>
</evidence>
<organism evidence="5 6">
    <name type="scientific">Fusarium oxysporum f. sp. cubense</name>
    <dbReference type="NCBI Taxonomy" id="61366"/>
    <lineage>
        <taxon>Eukaryota</taxon>
        <taxon>Fungi</taxon>
        <taxon>Dikarya</taxon>
        <taxon>Ascomycota</taxon>
        <taxon>Pezizomycotina</taxon>
        <taxon>Sordariomycetes</taxon>
        <taxon>Hypocreomycetidae</taxon>
        <taxon>Hypocreales</taxon>
        <taxon>Nectriaceae</taxon>
        <taxon>Fusarium</taxon>
        <taxon>Fusarium oxysporum species complex</taxon>
    </lineage>
</organism>